<dbReference type="PANTHER" id="PTHR45655">
    <property type="entry name" value="GUANYLATE CYCLASE SOLUBLE SUBUNIT BETA-2"/>
    <property type="match status" value="1"/>
</dbReference>
<evidence type="ECO:0000313" key="15">
    <source>
        <dbReference type="Proteomes" id="UP000472263"/>
    </source>
</evidence>
<organism evidence="14 15">
    <name type="scientific">Myripristis murdjan</name>
    <name type="common">pinecone soldierfish</name>
    <dbReference type="NCBI Taxonomy" id="586833"/>
    <lineage>
        <taxon>Eukaryota</taxon>
        <taxon>Metazoa</taxon>
        <taxon>Chordata</taxon>
        <taxon>Craniata</taxon>
        <taxon>Vertebrata</taxon>
        <taxon>Euteleostomi</taxon>
        <taxon>Actinopterygii</taxon>
        <taxon>Neopterygii</taxon>
        <taxon>Teleostei</taxon>
        <taxon>Neoteleostei</taxon>
        <taxon>Acanthomorphata</taxon>
        <taxon>Holocentriformes</taxon>
        <taxon>Holocentridae</taxon>
        <taxon>Myripristis</taxon>
    </lineage>
</organism>
<evidence type="ECO:0000256" key="7">
    <source>
        <dbReference type="ARBA" id="ARBA00023239"/>
    </source>
</evidence>
<dbReference type="GO" id="GO:0090594">
    <property type="term" value="P:inflammatory response to wounding"/>
    <property type="evidence" value="ECO:0007669"/>
    <property type="project" value="Ensembl"/>
</dbReference>
<protein>
    <recommendedName>
        <fullName evidence="9">Guanylate cyclase soluble subunit alpha-1</fullName>
        <ecNumber evidence="3">4.6.1.2</ecNumber>
    </recommendedName>
    <alternativeName>
        <fullName evidence="10">Soluble guanylate cyclase large subunit</fullName>
    </alternativeName>
</protein>
<reference evidence="14" key="1">
    <citation type="submission" date="2019-06" db="EMBL/GenBank/DDBJ databases">
        <authorList>
            <consortium name="Wellcome Sanger Institute Data Sharing"/>
        </authorList>
    </citation>
    <scope>NUCLEOTIDE SEQUENCE [LARGE SCALE GENOMIC DNA]</scope>
</reference>
<dbReference type="PANTHER" id="PTHR45655:SF4">
    <property type="entry name" value="GUANYLATE CYCLASE SOLUBLE SUBUNIT ALPHA-1"/>
    <property type="match status" value="1"/>
</dbReference>
<comment type="subcellular location">
    <subcellularLocation>
        <location evidence="2">Cytoplasm</location>
    </subcellularLocation>
</comment>
<dbReference type="FunFam" id="3.30.70.1230:FF:000007">
    <property type="entry name" value="Guanylate cyclase soluble subunit alpha-3"/>
    <property type="match status" value="1"/>
</dbReference>
<evidence type="ECO:0000256" key="12">
    <source>
        <dbReference type="SAM" id="Coils"/>
    </source>
</evidence>
<evidence type="ECO:0000256" key="9">
    <source>
        <dbReference type="ARBA" id="ARBA00040514"/>
    </source>
</evidence>
<dbReference type="InterPro" id="IPR024096">
    <property type="entry name" value="NO_sig/Golgi_transp_ligand-bd"/>
</dbReference>
<dbReference type="InterPro" id="IPR011644">
    <property type="entry name" value="Heme_NO-bd"/>
</dbReference>
<gene>
    <name evidence="14" type="primary">GUCY1A1</name>
    <name evidence="14" type="synonym">gucy1a1</name>
</gene>
<dbReference type="Ensembl" id="ENSMMDT00005046438.1">
    <property type="protein sequence ID" value="ENSMMDP00005045544.1"/>
    <property type="gene ID" value="ENSMMDG00005020883.1"/>
</dbReference>
<feature type="domain" description="Guanylate cyclase" evidence="13">
    <location>
        <begin position="490"/>
        <end position="617"/>
    </location>
</feature>
<dbReference type="Gene3D" id="3.30.70.1230">
    <property type="entry name" value="Nucleotide cyclase"/>
    <property type="match status" value="1"/>
</dbReference>
<name>A0A668ACB9_9TELE</name>
<dbReference type="GeneTree" id="ENSGT00940000158285"/>
<dbReference type="GO" id="GO:0020037">
    <property type="term" value="F:heme binding"/>
    <property type="evidence" value="ECO:0007669"/>
    <property type="project" value="InterPro"/>
</dbReference>
<dbReference type="GO" id="GO:0070482">
    <property type="term" value="P:response to oxygen levels"/>
    <property type="evidence" value="ECO:0007669"/>
    <property type="project" value="TreeGrafter"/>
</dbReference>
<keyword evidence="4" id="KW-0963">Cytoplasm</keyword>
<evidence type="ECO:0000256" key="5">
    <source>
        <dbReference type="ARBA" id="ARBA00022741"/>
    </source>
</evidence>
<evidence type="ECO:0000259" key="13">
    <source>
        <dbReference type="PROSITE" id="PS50125"/>
    </source>
</evidence>
<dbReference type="InterPro" id="IPR001054">
    <property type="entry name" value="A/G_cyclase"/>
</dbReference>
<dbReference type="SUPFAM" id="SSF111126">
    <property type="entry name" value="Ligand-binding domain in the NO signalling and Golgi transport"/>
    <property type="match status" value="1"/>
</dbReference>
<dbReference type="GeneID" id="115365835"/>
<dbReference type="InParanoid" id="A0A668ACB9"/>
<evidence type="ECO:0000256" key="8">
    <source>
        <dbReference type="ARBA" id="ARBA00023293"/>
    </source>
</evidence>
<dbReference type="Pfam" id="PF07700">
    <property type="entry name" value="HNOB"/>
    <property type="match status" value="1"/>
</dbReference>
<dbReference type="Gene3D" id="3.30.450.260">
    <property type="entry name" value="Haem NO binding associated domain"/>
    <property type="match status" value="1"/>
</dbReference>
<dbReference type="AlphaFoldDB" id="A0A668ACB9"/>
<dbReference type="Proteomes" id="UP000472263">
    <property type="component" value="Chromosome 1"/>
</dbReference>
<keyword evidence="12" id="KW-0175">Coiled coil</keyword>
<dbReference type="InterPro" id="IPR038158">
    <property type="entry name" value="H-NOX_domain_sf"/>
</dbReference>
<dbReference type="GO" id="GO:0019934">
    <property type="term" value="P:cGMP-mediated signaling"/>
    <property type="evidence" value="ECO:0007669"/>
    <property type="project" value="TreeGrafter"/>
</dbReference>
<accession>A0A668ACB9</accession>
<dbReference type="InterPro" id="IPR018297">
    <property type="entry name" value="A/G_cyclase_CS"/>
</dbReference>
<dbReference type="PROSITE" id="PS50125">
    <property type="entry name" value="GUANYLATE_CYCLASE_2"/>
    <property type="match status" value="1"/>
</dbReference>
<dbReference type="Gene3D" id="6.10.250.780">
    <property type="match status" value="1"/>
</dbReference>
<evidence type="ECO:0000256" key="4">
    <source>
        <dbReference type="ARBA" id="ARBA00022490"/>
    </source>
</evidence>
<keyword evidence="5" id="KW-0547">Nucleotide-binding</keyword>
<dbReference type="PROSITE" id="PS00452">
    <property type="entry name" value="GUANYLATE_CYCLASE_1"/>
    <property type="match status" value="1"/>
</dbReference>
<dbReference type="EC" id="4.6.1.2" evidence="3"/>
<dbReference type="InterPro" id="IPR011645">
    <property type="entry name" value="HNOB_dom_associated"/>
</dbReference>
<feature type="coiled-coil region" evidence="12">
    <location>
        <begin position="435"/>
        <end position="462"/>
    </location>
</feature>
<comment type="catalytic activity">
    <reaction evidence="1">
        <text>GTP = 3',5'-cyclic GMP + diphosphate</text>
        <dbReference type="Rhea" id="RHEA:13665"/>
        <dbReference type="ChEBI" id="CHEBI:33019"/>
        <dbReference type="ChEBI" id="CHEBI:37565"/>
        <dbReference type="ChEBI" id="CHEBI:57746"/>
        <dbReference type="EC" id="4.6.1.2"/>
    </reaction>
</comment>
<dbReference type="SMART" id="SM00044">
    <property type="entry name" value="CYCc"/>
    <property type="match status" value="1"/>
</dbReference>
<evidence type="ECO:0000313" key="14">
    <source>
        <dbReference type="Ensembl" id="ENSMMDP00005045544.1"/>
    </source>
</evidence>
<dbReference type="Pfam" id="PF00211">
    <property type="entry name" value="Guanylate_cyc"/>
    <property type="match status" value="1"/>
</dbReference>
<reference evidence="14" key="2">
    <citation type="submission" date="2025-08" db="UniProtKB">
        <authorList>
            <consortium name="Ensembl"/>
        </authorList>
    </citation>
    <scope>IDENTIFICATION</scope>
</reference>
<proteinExistence type="inferred from homology"/>
<evidence type="ECO:0000256" key="10">
    <source>
        <dbReference type="ARBA" id="ARBA00042184"/>
    </source>
</evidence>
<comment type="similarity">
    <text evidence="11">Belongs to the adenylyl cyclase class-4/guanylyl cyclase family.</text>
</comment>
<dbReference type="InterPro" id="IPR029787">
    <property type="entry name" value="Nucleotide_cyclase"/>
</dbReference>
<dbReference type="GO" id="GO:0008074">
    <property type="term" value="C:guanylate cyclase complex, soluble"/>
    <property type="evidence" value="ECO:0007669"/>
    <property type="project" value="TreeGrafter"/>
</dbReference>
<dbReference type="CDD" id="cd07302">
    <property type="entry name" value="CHD"/>
    <property type="match status" value="1"/>
</dbReference>
<evidence type="ECO:0000256" key="3">
    <source>
        <dbReference type="ARBA" id="ARBA00012202"/>
    </source>
</evidence>
<dbReference type="SUPFAM" id="SSF55073">
    <property type="entry name" value="Nucleotide cyclase"/>
    <property type="match status" value="1"/>
</dbReference>
<dbReference type="CTD" id="2982"/>
<keyword evidence="8" id="KW-0141">cGMP biosynthesis</keyword>
<evidence type="ECO:0000256" key="1">
    <source>
        <dbReference type="ARBA" id="ARBA00001436"/>
    </source>
</evidence>
<reference evidence="14" key="3">
    <citation type="submission" date="2025-09" db="UniProtKB">
        <authorList>
            <consortium name="Ensembl"/>
        </authorList>
    </citation>
    <scope>IDENTIFICATION</scope>
</reference>
<dbReference type="GO" id="GO:0005525">
    <property type="term" value="F:GTP binding"/>
    <property type="evidence" value="ECO:0007669"/>
    <property type="project" value="UniProtKB-KW"/>
</dbReference>
<dbReference type="Pfam" id="PF07701">
    <property type="entry name" value="HNOBA"/>
    <property type="match status" value="1"/>
</dbReference>
<dbReference type="RefSeq" id="XP_029916881.1">
    <property type="nucleotide sequence ID" value="XM_030061021.1"/>
</dbReference>
<evidence type="ECO:0000256" key="6">
    <source>
        <dbReference type="ARBA" id="ARBA00023134"/>
    </source>
</evidence>
<dbReference type="OrthoDB" id="6127067at2759"/>
<sequence length="683" mass="75667">MFCAKLKELKISGECPFSSSAKNNEPVDFEVRARDGADILPVSKDVHGKIGEDLPRQKISRSKVNLHTLGDSIRKLACPEFQRLHAALQRIMRLSIHTRDDESLAMCCTDYPGCTDNPEHLLEIMNAYSSKTGIKMDALKIILGEELFKMCYEEDGQILRVVGGALHDFLNSINVLLKQSSTQPYPDRVDCVNEPSVLCLDKDPGLLTVYYFNPHPTTELFFPGVVKAAALLLYHSTVDVLMDAPGAKDSILQSSPQTSLLYTVVVKDSKNLSPSPLRATSAGTLPTSLFSTIFPFHLFLDQDLVLLQIGHGLRKRLTRKDGLRRPAAFQEHFSIVSPQIKCTFQGILTMLNTQFIIRIKHGLSTTDNTGKPMDLKGQMIYVPESNAILFLGSPCVDKLEELTGRGLYLSDIPVHNALRDVVLVGEQAKAQDGLKKRLGKAKAALEHAHQALEEEKKKTVDLLFSIFPGTVAQQLWQGQTVQAKKFDQVTMLFSDLVGFTAVCSLCTPMQVITMLNELYTKFDHQCGELDVYKVETIGDAYCVAGGLHKESETHAVQIALMALKMMELSHEVTTPTGEPIQMRIGLHTGSVLAGVVGVKMPRYCLFGNNVTLANKFESCSQPRKINISPTTHRLLKDCPEFVFIPRTRQELPANFPADIPGVCYFLEAADNQSVKPTSDSEMK</sequence>
<keyword evidence="6" id="KW-0342">GTP-binding</keyword>
<dbReference type="FunCoup" id="A0A668ACB9">
    <property type="interactions" value="532"/>
</dbReference>
<dbReference type="GO" id="GO:0004383">
    <property type="term" value="F:guanylate cyclase activity"/>
    <property type="evidence" value="ECO:0007669"/>
    <property type="project" value="UniProtKB-EC"/>
</dbReference>
<evidence type="ECO:0000256" key="11">
    <source>
        <dbReference type="RuleBase" id="RU000405"/>
    </source>
</evidence>
<dbReference type="FunFam" id="3.30.450.260:FF:000002">
    <property type="entry name" value="guanylate cyclase soluble subunit alpha-2"/>
    <property type="match status" value="1"/>
</dbReference>
<dbReference type="Gene3D" id="3.90.1520.10">
    <property type="entry name" value="H-NOX domain"/>
    <property type="match status" value="1"/>
</dbReference>
<keyword evidence="15" id="KW-1185">Reference proteome</keyword>
<keyword evidence="7 11" id="KW-0456">Lyase</keyword>
<dbReference type="InterPro" id="IPR042463">
    <property type="entry name" value="HNOB_dom_associated_sf"/>
</dbReference>
<evidence type="ECO:0000256" key="2">
    <source>
        <dbReference type="ARBA" id="ARBA00004496"/>
    </source>
</evidence>